<keyword evidence="1" id="KW-1133">Transmembrane helix</keyword>
<feature type="transmembrane region" description="Helical" evidence="1">
    <location>
        <begin position="20"/>
        <end position="42"/>
    </location>
</feature>
<organism evidence="2">
    <name type="scientific">hydrothermal vent metagenome</name>
    <dbReference type="NCBI Taxonomy" id="652676"/>
    <lineage>
        <taxon>unclassified sequences</taxon>
        <taxon>metagenomes</taxon>
        <taxon>ecological metagenomes</taxon>
    </lineage>
</organism>
<keyword evidence="1" id="KW-0472">Membrane</keyword>
<gene>
    <name evidence="2" type="ORF">MNBD_BACTEROID06-839</name>
</gene>
<protein>
    <submittedName>
        <fullName evidence="2">Uncharacterized protein</fullName>
    </submittedName>
</protein>
<evidence type="ECO:0000256" key="1">
    <source>
        <dbReference type="SAM" id="Phobius"/>
    </source>
</evidence>
<evidence type="ECO:0000313" key="2">
    <source>
        <dbReference type="EMBL" id="VAW25974.1"/>
    </source>
</evidence>
<keyword evidence="1" id="KW-0812">Transmembrane</keyword>
<accession>A0A3B0V1F4</accession>
<sequence>MDTAYNQTSRMINMKTQYTFTWVTRSILVLTSLAGLVLLMFFKDTSPLINWLALASIIPLIMGMLGENLVREFFVTTIYTRIEKDTLRHKTVAPVMTNLPLHSA</sequence>
<proteinExistence type="predicted"/>
<feature type="transmembrane region" description="Helical" evidence="1">
    <location>
        <begin position="48"/>
        <end position="66"/>
    </location>
</feature>
<dbReference type="AlphaFoldDB" id="A0A3B0V1F4"/>
<name>A0A3B0V1F4_9ZZZZ</name>
<dbReference type="EMBL" id="UOES01000045">
    <property type="protein sequence ID" value="VAW25974.1"/>
    <property type="molecule type" value="Genomic_DNA"/>
</dbReference>
<reference evidence="2" key="1">
    <citation type="submission" date="2018-06" db="EMBL/GenBank/DDBJ databases">
        <authorList>
            <person name="Zhirakovskaya E."/>
        </authorList>
    </citation>
    <scope>NUCLEOTIDE SEQUENCE</scope>
</reference>